<evidence type="ECO:0000256" key="2">
    <source>
        <dbReference type="ARBA" id="ARBA00008312"/>
    </source>
</evidence>
<gene>
    <name evidence="11" type="ORF">AYJ54_38085</name>
</gene>
<dbReference type="GO" id="GO:0034599">
    <property type="term" value="P:cellular response to oxidative stress"/>
    <property type="evidence" value="ECO:0007669"/>
    <property type="project" value="TreeGrafter"/>
</dbReference>
<dbReference type="Gene3D" id="2.40.30.10">
    <property type="entry name" value="Translation factors"/>
    <property type="match status" value="1"/>
</dbReference>
<dbReference type="STRING" id="1505087.AYJ54_38085"/>
<dbReference type="EMBL" id="LUUB01000014">
    <property type="protein sequence ID" value="OAF16506.1"/>
    <property type="molecule type" value="Genomic_DNA"/>
</dbReference>
<dbReference type="SUPFAM" id="SSF63380">
    <property type="entry name" value="Riboflavin synthase domain-like"/>
    <property type="match status" value="1"/>
</dbReference>
<dbReference type="Pfam" id="PF00175">
    <property type="entry name" value="NAD_binding_1"/>
    <property type="match status" value="1"/>
</dbReference>
<evidence type="ECO:0000313" key="11">
    <source>
        <dbReference type="EMBL" id="OAF16506.1"/>
    </source>
</evidence>
<keyword evidence="5" id="KW-0547">Nucleotide-binding</keyword>
<keyword evidence="8" id="KW-0560">Oxidoreductase</keyword>
<comment type="caution">
    <text evidence="11">The sequence shown here is derived from an EMBL/GenBank/DDBJ whole genome shotgun (WGS) entry which is preliminary data.</text>
</comment>
<keyword evidence="7" id="KW-0521">NADP</keyword>
<evidence type="ECO:0000313" key="12">
    <source>
        <dbReference type="Proteomes" id="UP000076959"/>
    </source>
</evidence>
<evidence type="ECO:0000256" key="5">
    <source>
        <dbReference type="ARBA" id="ARBA00022741"/>
    </source>
</evidence>
<evidence type="ECO:0000256" key="7">
    <source>
        <dbReference type="ARBA" id="ARBA00022857"/>
    </source>
</evidence>
<dbReference type="GO" id="GO:0042167">
    <property type="term" value="P:heme catabolic process"/>
    <property type="evidence" value="ECO:0007669"/>
    <property type="project" value="TreeGrafter"/>
</dbReference>
<evidence type="ECO:0000256" key="9">
    <source>
        <dbReference type="ARBA" id="ARBA00047776"/>
    </source>
</evidence>
<dbReference type="InterPro" id="IPR017927">
    <property type="entry name" value="FAD-bd_FR_type"/>
</dbReference>
<dbReference type="RefSeq" id="WP_063678751.1">
    <property type="nucleotide sequence ID" value="NZ_LUUB01000014.1"/>
</dbReference>
<accession>A0A176Z9R2</accession>
<dbReference type="InterPro" id="IPR017938">
    <property type="entry name" value="Riboflavin_synthase-like_b-brl"/>
</dbReference>
<comment type="similarity">
    <text evidence="2">Belongs to the ferredoxin--NADP reductase type 1 family.</text>
</comment>
<comment type="catalytic activity">
    <reaction evidence="9">
        <text>2 reduced [2Fe-2S]-[ferredoxin] + NADP(+) + H(+) = 2 oxidized [2Fe-2S]-[ferredoxin] + NADPH</text>
        <dbReference type="Rhea" id="RHEA:20125"/>
        <dbReference type="Rhea" id="RHEA-COMP:10000"/>
        <dbReference type="Rhea" id="RHEA-COMP:10001"/>
        <dbReference type="ChEBI" id="CHEBI:15378"/>
        <dbReference type="ChEBI" id="CHEBI:33737"/>
        <dbReference type="ChEBI" id="CHEBI:33738"/>
        <dbReference type="ChEBI" id="CHEBI:57783"/>
        <dbReference type="ChEBI" id="CHEBI:58349"/>
        <dbReference type="EC" id="1.18.1.2"/>
    </reaction>
</comment>
<dbReference type="PROSITE" id="PS51384">
    <property type="entry name" value="FAD_FR"/>
    <property type="match status" value="1"/>
</dbReference>
<keyword evidence="6" id="KW-0274">FAD</keyword>
<dbReference type="InterPro" id="IPR001709">
    <property type="entry name" value="Flavoprot_Pyr_Nucl_cyt_Rdtase"/>
</dbReference>
<keyword evidence="4" id="KW-0285">Flavoprotein</keyword>
<dbReference type="InterPro" id="IPR033892">
    <property type="entry name" value="FNR_bac"/>
</dbReference>
<evidence type="ECO:0000256" key="8">
    <source>
        <dbReference type="ARBA" id="ARBA00023002"/>
    </source>
</evidence>
<protein>
    <recommendedName>
        <fullName evidence="3">ferredoxin--NADP(+) reductase</fullName>
        <ecNumber evidence="3">1.18.1.2</ecNumber>
    </recommendedName>
</protein>
<evidence type="ECO:0000256" key="6">
    <source>
        <dbReference type="ARBA" id="ARBA00022827"/>
    </source>
</evidence>
<comment type="cofactor">
    <cofactor evidence="1">
        <name>FAD</name>
        <dbReference type="ChEBI" id="CHEBI:57692"/>
    </cofactor>
</comment>
<dbReference type="SUPFAM" id="SSF52343">
    <property type="entry name" value="Ferredoxin reductase-like, C-terminal NADP-linked domain"/>
    <property type="match status" value="1"/>
</dbReference>
<name>A0A176Z9R2_9BRAD</name>
<dbReference type="AlphaFoldDB" id="A0A176Z9R2"/>
<evidence type="ECO:0000256" key="4">
    <source>
        <dbReference type="ARBA" id="ARBA00022630"/>
    </source>
</evidence>
<dbReference type="GO" id="GO:0004324">
    <property type="term" value="F:ferredoxin-NADP+ reductase activity"/>
    <property type="evidence" value="ECO:0007669"/>
    <property type="project" value="UniProtKB-EC"/>
</dbReference>
<dbReference type="PANTHER" id="PTHR47878">
    <property type="entry name" value="OXIDOREDUCTASE FAD/NAD(P)-BINDING DOMAIN PROTEIN"/>
    <property type="match status" value="1"/>
</dbReference>
<dbReference type="Proteomes" id="UP000076959">
    <property type="component" value="Unassembled WGS sequence"/>
</dbReference>
<dbReference type="PANTHER" id="PTHR47878:SF1">
    <property type="entry name" value="FLAVODOXIN_FERREDOXIN--NADP REDUCTASE"/>
    <property type="match status" value="1"/>
</dbReference>
<dbReference type="CDD" id="cd06195">
    <property type="entry name" value="FNR1"/>
    <property type="match status" value="1"/>
</dbReference>
<keyword evidence="12" id="KW-1185">Reference proteome</keyword>
<reference evidence="11 12" key="1">
    <citation type="submission" date="2016-03" db="EMBL/GenBank/DDBJ databases">
        <title>Draft Genome Sequence of the Strain BR 10245 (Bradyrhizobium sp.) isolated from nodules of Centrolobium paraense.</title>
        <authorList>
            <person name="Simoes-Araujo J.L.Sr."/>
            <person name="Barauna A.C."/>
            <person name="Silva K."/>
            <person name="Zilli J.E."/>
        </authorList>
    </citation>
    <scope>NUCLEOTIDE SEQUENCE [LARGE SCALE GENOMIC DNA]</scope>
    <source>
        <strain evidence="11 12">BR 10245</strain>
    </source>
</reference>
<dbReference type="Gene3D" id="3.40.50.80">
    <property type="entry name" value="Nucleotide-binding domain of ferredoxin-NADP reductase (FNR) module"/>
    <property type="match status" value="1"/>
</dbReference>
<feature type="domain" description="FAD-binding FR-type" evidence="10">
    <location>
        <begin position="2"/>
        <end position="102"/>
    </location>
</feature>
<dbReference type="InterPro" id="IPR051930">
    <property type="entry name" value="FNR_type-1"/>
</dbReference>
<dbReference type="InterPro" id="IPR039261">
    <property type="entry name" value="FNR_nucleotide-bd"/>
</dbReference>
<evidence type="ECO:0000256" key="1">
    <source>
        <dbReference type="ARBA" id="ARBA00001974"/>
    </source>
</evidence>
<dbReference type="GO" id="GO:0000166">
    <property type="term" value="F:nucleotide binding"/>
    <property type="evidence" value="ECO:0007669"/>
    <property type="project" value="UniProtKB-KW"/>
</dbReference>
<dbReference type="EC" id="1.18.1.2" evidence="3"/>
<sequence>MSKFNQERVLSVHHWTNTLFSFTTTRSASFRFRSGQSAMIGLKIDENQLLRAHSLASARYEDRLEFFSIRMPDCALTSRLQQLKEGDEIIVSRKATGTLIIDNLEQGRNLYLIGTGAGLAPFLSVIKDPETYLRFENVVLLHGCRRVAELAYGDMITEKLPRDELLGDFVRYQLIYYPTVTREPFFNRGRITDLIASGRLFSDLEMSELNPQHDRLMICGSPALVRDTRELLMAKGFVEGNDGAPGEFVAENPRASMIRHAVKRLQPYSATSFR</sequence>
<dbReference type="InterPro" id="IPR001433">
    <property type="entry name" value="OxRdtase_FAD/NAD-bd"/>
</dbReference>
<evidence type="ECO:0000259" key="10">
    <source>
        <dbReference type="PROSITE" id="PS51384"/>
    </source>
</evidence>
<organism evidence="11 12">
    <name type="scientific">Bradyrhizobium centrolobii</name>
    <dbReference type="NCBI Taxonomy" id="1505087"/>
    <lineage>
        <taxon>Bacteria</taxon>
        <taxon>Pseudomonadati</taxon>
        <taxon>Pseudomonadota</taxon>
        <taxon>Alphaproteobacteria</taxon>
        <taxon>Hyphomicrobiales</taxon>
        <taxon>Nitrobacteraceae</taxon>
        <taxon>Bradyrhizobium</taxon>
    </lineage>
</organism>
<dbReference type="PRINTS" id="PR00371">
    <property type="entry name" value="FPNCR"/>
</dbReference>
<dbReference type="OrthoDB" id="9784483at2"/>
<proteinExistence type="inferred from homology"/>
<evidence type="ECO:0000256" key="3">
    <source>
        <dbReference type="ARBA" id="ARBA00013223"/>
    </source>
</evidence>